<dbReference type="AlphaFoldDB" id="A0A198XDI1"/>
<gene>
    <name evidence="1" type="ORF">AO370_1588</name>
</gene>
<protein>
    <submittedName>
        <fullName evidence="1">Uncharacterized protein</fullName>
    </submittedName>
</protein>
<dbReference type="Proteomes" id="UP000078295">
    <property type="component" value="Unassembled WGS sequence"/>
</dbReference>
<evidence type="ECO:0000313" key="2">
    <source>
        <dbReference type="Proteomes" id="UP000078295"/>
    </source>
</evidence>
<sequence length="47" mass="5495">MIGGKIIANKWLKLACERYFNDKKAKKSKDYPYKFNPAKAEKVAKFI</sequence>
<comment type="caution">
    <text evidence="1">The sequence shown here is derived from an EMBL/GenBank/DDBJ whole genome shotgun (WGS) entry which is preliminary data.</text>
</comment>
<proteinExistence type="predicted"/>
<organism evidence="1 2">
    <name type="scientific">Moraxella catarrhalis</name>
    <name type="common">Branhamella catarrhalis</name>
    <dbReference type="NCBI Taxonomy" id="480"/>
    <lineage>
        <taxon>Bacteria</taxon>
        <taxon>Pseudomonadati</taxon>
        <taxon>Pseudomonadota</taxon>
        <taxon>Gammaproteobacteria</taxon>
        <taxon>Moraxellales</taxon>
        <taxon>Moraxellaceae</taxon>
        <taxon>Moraxella</taxon>
    </lineage>
</organism>
<accession>A0A198XDI1</accession>
<reference evidence="1 2" key="1">
    <citation type="journal article" date="2016" name="Genome Biol. Evol.">
        <title>Comparative Genomic Analyses of the Moraxella catarrhalis Serosensitive and Seroresistant Lineages Demonstrate Their Independent Evolution.</title>
        <authorList>
            <person name="Earl J.P."/>
            <person name="de Vries S.P."/>
            <person name="Ahmed A."/>
            <person name="Powell E."/>
            <person name="Schultz M.P."/>
            <person name="Hermans P.W."/>
            <person name="Hill D.J."/>
            <person name="Zhou Z."/>
            <person name="Constantinidou C.I."/>
            <person name="Hu F.Z."/>
            <person name="Bootsma H.J."/>
            <person name="Ehrlich G.D."/>
        </authorList>
    </citation>
    <scope>NUCLEOTIDE SEQUENCE [LARGE SCALE GENOMIC DNA]</scope>
    <source>
        <strain evidence="1 2">F23</strain>
    </source>
</reference>
<evidence type="ECO:0000313" key="1">
    <source>
        <dbReference type="EMBL" id="OAV23544.1"/>
    </source>
</evidence>
<dbReference type="EMBL" id="LXHQ01000042">
    <property type="protein sequence ID" value="OAV23544.1"/>
    <property type="molecule type" value="Genomic_DNA"/>
</dbReference>
<name>A0A198XDI1_MORCA</name>